<dbReference type="Pfam" id="PF13620">
    <property type="entry name" value="CarboxypepD_reg"/>
    <property type="match status" value="2"/>
</dbReference>
<dbReference type="InterPro" id="IPR013783">
    <property type="entry name" value="Ig-like_fold"/>
</dbReference>
<dbReference type="eggNOG" id="arCOG02081">
    <property type="taxonomic scope" value="Archaea"/>
</dbReference>
<dbReference type="RefSeq" id="WP_012035872.1">
    <property type="nucleotide sequence ID" value="NC_009464.1"/>
</dbReference>
<dbReference type="InterPro" id="IPR013784">
    <property type="entry name" value="Carb-bd-like_fold"/>
</dbReference>
<dbReference type="GO" id="GO:0030246">
    <property type="term" value="F:carbohydrate binding"/>
    <property type="evidence" value="ECO:0007669"/>
    <property type="project" value="InterPro"/>
</dbReference>
<keyword evidence="1" id="KW-0472">Membrane</keyword>
<dbReference type="OrthoDB" id="110363at2157"/>
<dbReference type="Gene3D" id="2.60.40.1120">
    <property type="entry name" value="Carboxypeptidase-like, regulatory domain"/>
    <property type="match status" value="2"/>
</dbReference>
<dbReference type="Proteomes" id="UP000000663">
    <property type="component" value="Chromosome"/>
</dbReference>
<feature type="transmembrane region" description="Helical" evidence="1">
    <location>
        <begin position="421"/>
        <end position="441"/>
    </location>
</feature>
<evidence type="ECO:0008006" key="4">
    <source>
        <dbReference type="Google" id="ProtNLM"/>
    </source>
</evidence>
<evidence type="ECO:0000313" key="3">
    <source>
        <dbReference type="Proteomes" id="UP000000663"/>
    </source>
</evidence>
<dbReference type="KEGG" id="rci:RCIX1410"/>
<evidence type="ECO:0000313" key="2">
    <source>
        <dbReference type="EMBL" id="CAJ36679.1"/>
    </source>
</evidence>
<dbReference type="EMBL" id="AM114193">
    <property type="protein sequence ID" value="CAJ36679.1"/>
    <property type="molecule type" value="Genomic_DNA"/>
</dbReference>
<accession>Q0W4L4</accession>
<dbReference type="GeneID" id="5144224"/>
<organism evidence="2 3">
    <name type="scientific">Methanocella arvoryzae (strain DSM 22066 / NBRC 105507 / MRE50)</name>
    <dbReference type="NCBI Taxonomy" id="351160"/>
    <lineage>
        <taxon>Archaea</taxon>
        <taxon>Methanobacteriati</taxon>
        <taxon>Methanobacteriota</taxon>
        <taxon>Stenosarchaea group</taxon>
        <taxon>Methanomicrobia</taxon>
        <taxon>Methanocellales</taxon>
        <taxon>Methanocellaceae</taxon>
        <taxon>Methanocella</taxon>
    </lineage>
</organism>
<protein>
    <recommendedName>
        <fullName evidence="4">Alpha-galactosidase NEW3 domain-containing protein</fullName>
    </recommendedName>
</protein>
<keyword evidence="1" id="KW-0812">Transmembrane</keyword>
<dbReference type="SUPFAM" id="SSF49464">
    <property type="entry name" value="Carboxypeptidase regulatory domain-like"/>
    <property type="match status" value="1"/>
</dbReference>
<reference evidence="2 3" key="1">
    <citation type="journal article" date="2006" name="Science">
        <title>Genome of rice cluster I archaea -- the key methane producers in the rice rhizosphere.</title>
        <authorList>
            <person name="Erkel C."/>
            <person name="Kube M."/>
            <person name="Reinhardt R."/>
            <person name="Liesack W."/>
        </authorList>
    </citation>
    <scope>NUCLEOTIDE SEQUENCE [LARGE SCALE GENOMIC DNA]</scope>
    <source>
        <strain evidence="3">DSM 22066 / NBRC 105507 / MRE50</strain>
    </source>
</reference>
<dbReference type="SUPFAM" id="SSF49452">
    <property type="entry name" value="Starch-binding domain-like"/>
    <property type="match status" value="1"/>
</dbReference>
<dbReference type="Gene3D" id="2.60.40.10">
    <property type="entry name" value="Immunoglobulins"/>
    <property type="match status" value="2"/>
</dbReference>
<sequence length="446" mass="47223">MKLSTILLLPILLSLFLIATSTSALADSPVSVLVKDKNGAVGGALVSVQVNGITHSTQTDLNGIGNFSLPPGQYYFTASKTGYASGSGTATVGDNSTVTIILTNLYTLSGTVIDSATGQPVKDAAITITNKETDKSYTGGTNDNGVFSIPVSNGYYSVTVRAPFYQLTVMDDKGAGYHVLDSSLYIGYLPIATDNNITSLNGVKLTTDYPGKVIKVNQTVTFDVTLTNNGIVDKSYAVSVKDAPAGWNVQLLSGSDVISRVFVEKGSSRTFQVKTTPLSAGSHVITIVAGSEGDSGQVQLYVDSTIDTDYKLEFSMPENLSLAAGTSKNVDVYVKNNGSGKLSSVRIDMGNDDIPESLNAEVVTREASELAPGESKRFVVKITAKADASEGTERLYMRAVSAEAKTEQKYIEVSVTRSNSWLGIGIGIALLAILAFGFIVWKYGRR</sequence>
<keyword evidence="3" id="KW-1185">Reference proteome</keyword>
<keyword evidence="1" id="KW-1133">Transmembrane helix</keyword>
<proteinExistence type="predicted"/>
<dbReference type="AlphaFoldDB" id="Q0W4L4"/>
<dbReference type="InterPro" id="IPR008969">
    <property type="entry name" value="CarboxyPept-like_regulatory"/>
</dbReference>
<dbReference type="PANTHER" id="PTHR39198">
    <property type="entry name" value="HYPOTHETICAL MEMBRANE PROTEIN, CONSERVED"/>
    <property type="match status" value="1"/>
</dbReference>
<dbReference type="STRING" id="351160.RCIX1410"/>
<dbReference type="PATRIC" id="fig|351160.9.peg.1583"/>
<evidence type="ECO:0000256" key="1">
    <source>
        <dbReference type="SAM" id="Phobius"/>
    </source>
</evidence>
<dbReference type="PANTHER" id="PTHR39198:SF1">
    <property type="entry name" value="ALPHA-GALACTOSIDASE NEW3 DOMAIN-CONTAINING PROTEIN"/>
    <property type="match status" value="1"/>
</dbReference>
<gene>
    <name evidence="2" type="ORF">RCIX1410</name>
</gene>
<name>Q0W4L4_METAR</name>